<dbReference type="Pfam" id="PF03551">
    <property type="entry name" value="PadR"/>
    <property type="match status" value="1"/>
</dbReference>
<dbReference type="RefSeq" id="WP_055150517.1">
    <property type="nucleotide sequence ID" value="NZ_BAAACT010000187.1"/>
</dbReference>
<name>A0A173ZFY1_9FIRM</name>
<dbReference type="Gene3D" id="1.10.10.10">
    <property type="entry name" value="Winged helix-like DNA-binding domain superfamily/Winged helix DNA-binding domain"/>
    <property type="match status" value="1"/>
</dbReference>
<dbReference type="GeneID" id="93334720"/>
<reference evidence="2 3" key="1">
    <citation type="submission" date="2015-09" db="EMBL/GenBank/DDBJ databases">
        <authorList>
            <consortium name="Pathogen Informatics"/>
        </authorList>
    </citation>
    <scope>NUCLEOTIDE SEQUENCE [LARGE SCALE GENOMIC DNA]</scope>
    <source>
        <strain evidence="2 3">2789STDY5834876</strain>
    </source>
</reference>
<dbReference type="AlphaFoldDB" id="A0A173ZFY1"/>
<dbReference type="InterPro" id="IPR036388">
    <property type="entry name" value="WH-like_DNA-bd_sf"/>
</dbReference>
<organism evidence="2 3">
    <name type="scientific">Faecalicatena contorta</name>
    <dbReference type="NCBI Taxonomy" id="39482"/>
    <lineage>
        <taxon>Bacteria</taxon>
        <taxon>Bacillati</taxon>
        <taxon>Bacillota</taxon>
        <taxon>Clostridia</taxon>
        <taxon>Lachnospirales</taxon>
        <taxon>Lachnospiraceae</taxon>
        <taxon>Faecalicatena</taxon>
    </lineage>
</organism>
<feature type="domain" description="Transcription regulator PadR N-terminal" evidence="1">
    <location>
        <begin position="16"/>
        <end position="88"/>
    </location>
</feature>
<evidence type="ECO:0000313" key="2">
    <source>
        <dbReference type="EMBL" id="CUN75151.1"/>
    </source>
</evidence>
<proteinExistence type="predicted"/>
<accession>A0A173ZFY1</accession>
<dbReference type="PANTHER" id="PTHR33169:SF14">
    <property type="entry name" value="TRANSCRIPTIONAL REGULATOR RV3488"/>
    <property type="match status" value="1"/>
</dbReference>
<dbReference type="EMBL" id="CYZU01000002">
    <property type="protein sequence ID" value="CUN75151.1"/>
    <property type="molecule type" value="Genomic_DNA"/>
</dbReference>
<gene>
    <name evidence="2" type="ORF">ERS852491_00429</name>
</gene>
<protein>
    <submittedName>
        <fullName evidence="2">Lineage-specific thermal regulator protein</fullName>
    </submittedName>
</protein>
<dbReference type="STRING" id="39482.ERS852491_00429"/>
<sequence>MSIASDLIRGHTDTIILAHLTEEDSYGYKINKDIQIKTDNQYELKEATLYTAFRRLESAGYICSYWGDENTGARRRYYSITPEGDLAYQRMKAEWEEAKGLIDILIRSGEKKEDTHGK</sequence>
<dbReference type="InterPro" id="IPR036390">
    <property type="entry name" value="WH_DNA-bd_sf"/>
</dbReference>
<dbReference type="Proteomes" id="UP000095544">
    <property type="component" value="Unassembled WGS sequence"/>
</dbReference>
<dbReference type="PANTHER" id="PTHR33169">
    <property type="entry name" value="PADR-FAMILY TRANSCRIPTIONAL REGULATOR"/>
    <property type="match status" value="1"/>
</dbReference>
<evidence type="ECO:0000259" key="1">
    <source>
        <dbReference type="Pfam" id="PF03551"/>
    </source>
</evidence>
<dbReference type="SUPFAM" id="SSF46785">
    <property type="entry name" value="Winged helix' DNA-binding domain"/>
    <property type="match status" value="1"/>
</dbReference>
<dbReference type="InterPro" id="IPR052509">
    <property type="entry name" value="Metal_resp_DNA-bind_regulator"/>
</dbReference>
<evidence type="ECO:0000313" key="3">
    <source>
        <dbReference type="Proteomes" id="UP000095544"/>
    </source>
</evidence>
<dbReference type="OrthoDB" id="9808017at2"/>
<dbReference type="InterPro" id="IPR005149">
    <property type="entry name" value="Tscrpt_reg_PadR_N"/>
</dbReference>